<dbReference type="PROSITE" id="PS00678">
    <property type="entry name" value="WD_REPEATS_1"/>
    <property type="match status" value="2"/>
</dbReference>
<feature type="domain" description="Calponin-homology (CH)" evidence="11">
    <location>
        <begin position="1714"/>
        <end position="1824"/>
    </location>
</feature>
<evidence type="ECO:0000256" key="1">
    <source>
        <dbReference type="ARBA" id="ARBA00022574"/>
    </source>
</evidence>
<dbReference type="PANTHER" id="PTHR46170">
    <property type="entry name" value="GATOR COMPLEX PROTEIN WDR59"/>
    <property type="match status" value="1"/>
</dbReference>
<dbReference type="Gene3D" id="3.10.110.10">
    <property type="entry name" value="Ubiquitin Conjugating Enzyme"/>
    <property type="match status" value="1"/>
</dbReference>
<dbReference type="GO" id="GO:0051017">
    <property type="term" value="P:actin filament bundle assembly"/>
    <property type="evidence" value="ECO:0007669"/>
    <property type="project" value="UniProtKB-ARBA"/>
</dbReference>
<dbReference type="PROSITE" id="PS00020">
    <property type="entry name" value="ACTININ_2"/>
    <property type="match status" value="2"/>
</dbReference>
<dbReference type="GeneID" id="30179258"/>
<feature type="compositionally biased region" description="Low complexity" evidence="10">
    <location>
        <begin position="1400"/>
        <end position="1419"/>
    </location>
</feature>
<dbReference type="GO" id="GO:0005774">
    <property type="term" value="C:vacuolar membrane"/>
    <property type="evidence" value="ECO:0007669"/>
    <property type="project" value="TreeGrafter"/>
</dbReference>
<dbReference type="CDD" id="cd21297">
    <property type="entry name" value="CH_FIMB_rpt2"/>
    <property type="match status" value="1"/>
</dbReference>
<evidence type="ECO:0000256" key="9">
    <source>
        <dbReference type="SAM" id="Coils"/>
    </source>
</evidence>
<dbReference type="InterPro" id="IPR049567">
    <property type="entry name" value="WDR59-like"/>
</dbReference>
<dbReference type="SUPFAM" id="SSF50978">
    <property type="entry name" value="WD40 repeat-like"/>
    <property type="match status" value="1"/>
</dbReference>
<dbReference type="Gene3D" id="2.130.10.10">
    <property type="entry name" value="YVTN repeat-like/Quinoprotein amine dehydrogenase"/>
    <property type="match status" value="1"/>
</dbReference>
<keyword evidence="9" id="KW-0175">Coiled coil</keyword>
<keyword evidence="1 8" id="KW-0853">WD repeat</keyword>
<evidence type="ECO:0000256" key="7">
    <source>
        <dbReference type="ARBA" id="ARBA00073963"/>
    </source>
</evidence>
<protein>
    <recommendedName>
        <fullName evidence="7">Fimbrin</fullName>
    </recommendedName>
</protein>
<feature type="repeat" description="WD" evidence="8">
    <location>
        <begin position="81"/>
        <end position="116"/>
    </location>
</feature>
<dbReference type="EMBL" id="KV454001">
    <property type="protein sequence ID" value="ODQ48851.1"/>
    <property type="molecule type" value="Genomic_DNA"/>
</dbReference>
<dbReference type="InterPro" id="IPR015943">
    <property type="entry name" value="WD40/YVTN_repeat-like_dom_sf"/>
</dbReference>
<dbReference type="GO" id="GO:0110009">
    <property type="term" value="P:formin-nucleated actin cable organization"/>
    <property type="evidence" value="ECO:0007669"/>
    <property type="project" value="UniProtKB-ARBA"/>
</dbReference>
<feature type="domain" description="Calponin-homology (CH)" evidence="11">
    <location>
        <begin position="1442"/>
        <end position="1562"/>
    </location>
</feature>
<dbReference type="SUPFAM" id="SSF47576">
    <property type="entry name" value="Calponin-homology domain, CH-domain"/>
    <property type="match status" value="1"/>
</dbReference>
<dbReference type="SMART" id="SM00591">
    <property type="entry name" value="RWD"/>
    <property type="match status" value="1"/>
</dbReference>
<dbReference type="SMART" id="SM00033">
    <property type="entry name" value="CH"/>
    <property type="match status" value="4"/>
</dbReference>
<dbReference type="PROSITE" id="PS50908">
    <property type="entry name" value="RWD"/>
    <property type="match status" value="1"/>
</dbReference>
<evidence type="ECO:0000256" key="10">
    <source>
        <dbReference type="SAM" id="MobiDB-lite"/>
    </source>
</evidence>
<dbReference type="CDD" id="cd21294">
    <property type="entry name" value="CH_FIMB_rpt1"/>
    <property type="match status" value="1"/>
</dbReference>
<proteinExistence type="inferred from homology"/>
<dbReference type="SMART" id="SM00320">
    <property type="entry name" value="WD40"/>
    <property type="match status" value="5"/>
</dbReference>
<dbReference type="STRING" id="763406.A0A1E3NRZ2"/>
<dbReference type="FunFam" id="1.10.418.10:FF:000042">
    <property type="entry name" value="Fimbrin, putative"/>
    <property type="match status" value="1"/>
</dbReference>
<dbReference type="GO" id="GO:0051015">
    <property type="term" value="F:actin filament binding"/>
    <property type="evidence" value="ECO:0007669"/>
    <property type="project" value="UniProtKB-ARBA"/>
</dbReference>
<dbReference type="Gene3D" id="1.10.418.10">
    <property type="entry name" value="Calponin-like domain"/>
    <property type="match status" value="4"/>
</dbReference>
<dbReference type="InterPro" id="IPR019775">
    <property type="entry name" value="WD40_repeat_CS"/>
</dbReference>
<feature type="domain" description="RWD" evidence="12">
    <location>
        <begin position="413"/>
        <end position="524"/>
    </location>
</feature>
<keyword evidence="2" id="KW-0479">Metal-binding</keyword>
<organism evidence="13 14">
    <name type="scientific">Pichia membranifaciens NRRL Y-2026</name>
    <dbReference type="NCBI Taxonomy" id="763406"/>
    <lineage>
        <taxon>Eukaryota</taxon>
        <taxon>Fungi</taxon>
        <taxon>Dikarya</taxon>
        <taxon>Ascomycota</taxon>
        <taxon>Saccharomycotina</taxon>
        <taxon>Pichiomycetes</taxon>
        <taxon>Pichiales</taxon>
        <taxon>Pichiaceae</taxon>
        <taxon>Pichia</taxon>
    </lineage>
</organism>
<evidence type="ECO:0000256" key="6">
    <source>
        <dbReference type="ARBA" id="ARBA00038452"/>
    </source>
</evidence>
<evidence type="ECO:0000313" key="14">
    <source>
        <dbReference type="Proteomes" id="UP000094455"/>
    </source>
</evidence>
<dbReference type="InterPro" id="IPR036322">
    <property type="entry name" value="WD40_repeat_dom_sf"/>
</dbReference>
<dbReference type="SUPFAM" id="SSF47473">
    <property type="entry name" value="EF-hand"/>
    <property type="match status" value="1"/>
</dbReference>
<keyword evidence="4" id="KW-0106">Calcium</keyword>
<dbReference type="InterPro" id="IPR036872">
    <property type="entry name" value="CH_dom_sf"/>
</dbReference>
<name>A0A1E3NRZ2_9ASCO</name>
<dbReference type="InterPro" id="IPR001589">
    <property type="entry name" value="Actinin_actin-bd_CS"/>
</dbReference>
<dbReference type="Pfam" id="PF05773">
    <property type="entry name" value="RWD"/>
    <property type="match status" value="1"/>
</dbReference>
<dbReference type="PROSITE" id="PS50294">
    <property type="entry name" value="WD_REPEATS_REGION"/>
    <property type="match status" value="1"/>
</dbReference>
<dbReference type="CDD" id="cd21303">
    <property type="entry name" value="CH_FIMB_rpt4"/>
    <property type="match status" value="1"/>
</dbReference>
<dbReference type="RefSeq" id="XP_019019964.1">
    <property type="nucleotide sequence ID" value="XM_019162571.1"/>
</dbReference>
<dbReference type="PROSITE" id="PS50021">
    <property type="entry name" value="CH"/>
    <property type="match status" value="4"/>
</dbReference>
<feature type="region of interest" description="Disordered" evidence="10">
    <location>
        <begin position="1399"/>
        <end position="1419"/>
    </location>
</feature>
<dbReference type="CDD" id="cd21300">
    <property type="entry name" value="CH_FIMB_rpt3"/>
    <property type="match status" value="1"/>
</dbReference>
<evidence type="ECO:0000256" key="4">
    <source>
        <dbReference type="ARBA" id="ARBA00022837"/>
    </source>
</evidence>
<dbReference type="GO" id="GO:0035591">
    <property type="term" value="F:signaling adaptor activity"/>
    <property type="evidence" value="ECO:0007669"/>
    <property type="project" value="TreeGrafter"/>
</dbReference>
<feature type="region of interest" description="Disordered" evidence="10">
    <location>
        <begin position="546"/>
        <end position="575"/>
    </location>
</feature>
<gene>
    <name evidence="13" type="ORF">PICMEDRAFT_29031</name>
</gene>
<feature type="repeat" description="WD" evidence="8">
    <location>
        <begin position="168"/>
        <end position="203"/>
    </location>
</feature>
<evidence type="ECO:0000256" key="5">
    <source>
        <dbReference type="ARBA" id="ARBA00023203"/>
    </source>
</evidence>
<dbReference type="GO" id="GO:0046872">
    <property type="term" value="F:metal ion binding"/>
    <property type="evidence" value="ECO:0007669"/>
    <property type="project" value="UniProtKB-KW"/>
</dbReference>
<dbReference type="InterPro" id="IPR016135">
    <property type="entry name" value="UBQ-conjugating_enzyme/RWD"/>
</dbReference>
<dbReference type="OrthoDB" id="311712at2759"/>
<dbReference type="Pfam" id="PF00400">
    <property type="entry name" value="WD40"/>
    <property type="match status" value="2"/>
</dbReference>
<dbReference type="Pfam" id="PF00307">
    <property type="entry name" value="CH"/>
    <property type="match status" value="4"/>
</dbReference>
<reference evidence="13 14" key="1">
    <citation type="journal article" date="2016" name="Proc. Natl. Acad. Sci. U.S.A.">
        <title>Comparative genomics of biotechnologically important yeasts.</title>
        <authorList>
            <person name="Riley R."/>
            <person name="Haridas S."/>
            <person name="Wolfe K.H."/>
            <person name="Lopes M.R."/>
            <person name="Hittinger C.T."/>
            <person name="Goeker M."/>
            <person name="Salamov A.A."/>
            <person name="Wisecaver J.H."/>
            <person name="Long T.M."/>
            <person name="Calvey C.H."/>
            <person name="Aerts A.L."/>
            <person name="Barry K.W."/>
            <person name="Choi C."/>
            <person name="Clum A."/>
            <person name="Coughlan A.Y."/>
            <person name="Deshpande S."/>
            <person name="Douglass A.P."/>
            <person name="Hanson S.J."/>
            <person name="Klenk H.-P."/>
            <person name="LaButti K.M."/>
            <person name="Lapidus A."/>
            <person name="Lindquist E.A."/>
            <person name="Lipzen A.M."/>
            <person name="Meier-Kolthoff J.P."/>
            <person name="Ohm R.A."/>
            <person name="Otillar R.P."/>
            <person name="Pangilinan J.L."/>
            <person name="Peng Y."/>
            <person name="Rokas A."/>
            <person name="Rosa C.A."/>
            <person name="Scheuner C."/>
            <person name="Sibirny A.A."/>
            <person name="Slot J.C."/>
            <person name="Stielow J.B."/>
            <person name="Sun H."/>
            <person name="Kurtzman C.P."/>
            <person name="Blackwell M."/>
            <person name="Grigoriev I.V."/>
            <person name="Jeffries T.W."/>
        </authorList>
    </citation>
    <scope>NUCLEOTIDE SEQUENCE [LARGE SCALE GENOMIC DNA]</scope>
    <source>
        <strain evidence="13 14">NRRL Y-2026</strain>
    </source>
</reference>
<dbReference type="FunFam" id="1.10.418.10:FF:000027">
    <property type="entry name" value="Probable fimbrin"/>
    <property type="match status" value="1"/>
</dbReference>
<dbReference type="GO" id="GO:1904263">
    <property type="term" value="P:positive regulation of TORC1 signaling"/>
    <property type="evidence" value="ECO:0007669"/>
    <property type="project" value="TreeGrafter"/>
</dbReference>
<dbReference type="GO" id="GO:0030479">
    <property type="term" value="C:actin cortical patch"/>
    <property type="evidence" value="ECO:0007669"/>
    <property type="project" value="UniProtKB-ARBA"/>
</dbReference>
<dbReference type="InterPro" id="IPR011992">
    <property type="entry name" value="EF-hand-dom_pair"/>
</dbReference>
<dbReference type="PROSITE" id="PS50082">
    <property type="entry name" value="WD_REPEATS_2"/>
    <property type="match status" value="2"/>
</dbReference>
<feature type="coiled-coil region" evidence="9">
    <location>
        <begin position="1250"/>
        <end position="1284"/>
    </location>
</feature>
<feature type="region of interest" description="Disordered" evidence="10">
    <location>
        <begin position="702"/>
        <end position="727"/>
    </location>
</feature>
<accession>A0A1E3NRZ2</accession>
<dbReference type="FunFam" id="1.10.418.10:FF:000016">
    <property type="entry name" value="Probable fimbrin"/>
    <property type="match status" value="1"/>
</dbReference>
<keyword evidence="5" id="KW-0009">Actin-binding</keyword>
<dbReference type="GO" id="GO:0034198">
    <property type="term" value="P:cellular response to amino acid starvation"/>
    <property type="evidence" value="ECO:0007669"/>
    <property type="project" value="TreeGrafter"/>
</dbReference>
<evidence type="ECO:0000259" key="12">
    <source>
        <dbReference type="PROSITE" id="PS50908"/>
    </source>
</evidence>
<dbReference type="FunFam" id="1.10.418.10:FF:000010">
    <property type="entry name" value="Plastin-3 isoform 1"/>
    <property type="match status" value="1"/>
</dbReference>
<evidence type="ECO:0000256" key="3">
    <source>
        <dbReference type="ARBA" id="ARBA00022737"/>
    </source>
</evidence>
<feature type="compositionally biased region" description="Acidic residues" evidence="10">
    <location>
        <begin position="555"/>
        <end position="571"/>
    </location>
</feature>
<keyword evidence="14" id="KW-1185">Reference proteome</keyword>
<dbReference type="InterPro" id="IPR006575">
    <property type="entry name" value="RWD_dom"/>
</dbReference>
<dbReference type="Proteomes" id="UP000094455">
    <property type="component" value="Unassembled WGS sequence"/>
</dbReference>
<evidence type="ECO:0000259" key="11">
    <source>
        <dbReference type="PROSITE" id="PS50021"/>
    </source>
</evidence>
<evidence type="ECO:0000313" key="13">
    <source>
        <dbReference type="EMBL" id="ODQ48851.1"/>
    </source>
</evidence>
<sequence>MSIAPCGRDAVLAGRKGLLVIDLDDPFAPPRWLHHETSWEVADVQWSPHSSKPSWIVSTSNQKAMVWNLARPSNDAIEYVLHSHIRAITDIHFHPQNPEMLATCSVDSFVLAWDLRCPKEPVYQWSDWRSAASQVKWNYKDPNIIASSHDNNILIWDVRKGAIPMKSIEAHDAKINGLDWSRENKYELISSSNDMSVKFWSFDKEYDKPVYTIRTDFPVSKSRHVPFGDHICGIMPLRGGNDSVYIVDYKNKVGESSLAPCYIFKGHTEPVRDFVWRSRHTPNTSVNDSEYQLVTWSSDRDLRLWPMNDDMYKNFNFKRNNQLPPGQKLSEFEYRSYRPEPNVSSENKLVIRHKSRRYKGSSYGESFKNNSEFNHLTWISGIKIGQSAFQHIDNDPNSATFGDNSNQPLNLGEEVSNVGHKFPKLRFERISVSTGVLVISLNGPWSLQDKDDLIFIRVEFNFPKGYPSSKAVPKFKVEETHELSSEKKQEILKNLQEIATKFCAHERFCLEPCLRFLLGEKVDMDFEVEETLESYDLNYSEDTINKNLMSVSPGGDDEDEDDEDDDIDDISDNNNLKNNFKKAPFDSTPVSKGCGAIWTPSGHLVCFFISKETNDDQHFIKFGQQGFSLVRNLKRKHVENGLQLGKQVFIDGALSNKDEPFSDSSSSDDSLSNDFDVFQYNRLYRTKVPDLLRNANLNTRQYSSNAKSNPMSAPTERSQVTNNSKTQHSRNIVKIYDFRHLIPSKMELAYEYRVLGDSPHVLAQYNAEVAEKYGYTVISNCWKILSILLVKDVMIDADIATNILQKIGESTNNFELLRNYRFYWGFHPFGGIWLVKQLFSYFKKVNDIQMLAMLSCVLFENDVIKDHVHVPINSPYTRMETHTDTKKSILRNGSGAQRTGSCRVPSISTLSSYEYDNRSFKSSSPAGDIVGGNNVLHNRRGIKHQVLSNGGGGGTGNGSGGDFDHYMQYDSISNTPQLSRSLSTASLNVFNQQFGKSLSMAKTPLAEEKMFVRYDDMPIVNIQMQNFAELDLYENEYCVNIEGFVNPEQLKVFRAEYAAILFCWGLPASRLKILKFNYNYNQNYNCNAVSIANTDISFLSKTDSMILNSDNKGDMNEYDYKTFSTRHPLRFSKVKAFEQAELTTKMYFSNDSNCEIIVQIPEMSRRETSAMLGHDTVETKIAENGSNRLKQQFGGGFMQNPVEQRLFLMKNALKPLSKEEIVCSKLNQSKLPDIFQNTGQFLKEMDPQEIEFWELMNEEFENDLQDLQVEYKGDQQRCRRLVDEATVQTFFERVKSNRRLGRRRHPGVERSLGALICQRKKYPILDQSELFSLIEDFRNIDIDENGWADKKDVIESVSKSGKGSYDEVREALKNVSVDASGHVELDDFVELNAKLKEAKQSGGSSGPSSAQMAGSQSGAETFVRNKAKVVLGSGRTMHTIDDEERVEFTRHINSVLAGDALVGARVPFDLDTFQLFDECTDGLVLSALINDSVPDTIDTRVLNLPKGGKPLNNFKLLENANIVLNSAKAIGCIVVNVHSEDITAGKEHLILGLIWQIIRRGLLSKIDIKLHPELYRLLEDDETLEQFLRLPPEKILLRWFNYHLKAANWHRKVNNFSQDVQDGENYTVLLNQLAPELCSRAPLQTADLLQRAEQVLSNADKLQCRKYLTPKSLVAGNPKLNLAFVAHLFNTHPGLEPVEDEEKPEIEDFDAEGEREARVFTLWLNSLDVDPPVVSLFEDLKDGQILLEAYDKVMPGSVDWKHINKRPTNGNDMSRFKALENTNYCVAIGKANHFSLVGIEGSDITDGTKILTLGLVWQLMRRNINNTLSSLSVNGKEVSDQDILKWANSMVAKGGKSSSIRSFKDPSLSTGQFLLDVLHGMKPGYVDYDLVMSGNTEEERYANAKLAISIARKLGALIWLVPEDINEVRSRLILTFVGSLMSLKA</sequence>
<evidence type="ECO:0000256" key="2">
    <source>
        <dbReference type="ARBA" id="ARBA00022723"/>
    </source>
</evidence>
<dbReference type="InterPro" id="IPR001680">
    <property type="entry name" value="WD40_rpt"/>
</dbReference>
<dbReference type="PANTHER" id="PTHR46170:SF1">
    <property type="entry name" value="GATOR COMPLEX PROTEIN WDR59"/>
    <property type="match status" value="1"/>
</dbReference>
<dbReference type="PROSITE" id="PS00019">
    <property type="entry name" value="ACTININ_1"/>
    <property type="match status" value="1"/>
</dbReference>
<dbReference type="InterPro" id="IPR001715">
    <property type="entry name" value="CH_dom"/>
</dbReference>
<dbReference type="GO" id="GO:0035859">
    <property type="term" value="C:Seh1-associated complex"/>
    <property type="evidence" value="ECO:0007669"/>
    <property type="project" value="TreeGrafter"/>
</dbReference>
<keyword evidence="3" id="KW-0677">Repeat</keyword>
<comment type="similarity">
    <text evidence="6">Belongs to the WD repeat WDR59 family.</text>
</comment>
<feature type="domain" description="Calponin-homology (CH)" evidence="11">
    <location>
        <begin position="1837"/>
        <end position="1945"/>
    </location>
</feature>
<feature type="domain" description="Calponin-homology (CH)" evidence="11">
    <location>
        <begin position="1590"/>
        <end position="1693"/>
    </location>
</feature>
<evidence type="ECO:0000256" key="8">
    <source>
        <dbReference type="PROSITE-ProRule" id="PRU00221"/>
    </source>
</evidence>